<dbReference type="GO" id="GO:0044294">
    <property type="term" value="C:dendritic growth cone"/>
    <property type="evidence" value="ECO:0007669"/>
    <property type="project" value="TreeGrafter"/>
</dbReference>
<evidence type="ECO:0000313" key="4">
    <source>
        <dbReference type="EMBL" id="OCT74310.1"/>
    </source>
</evidence>
<gene>
    <name evidence="4" type="ORF">XELAEV_18033272mg</name>
</gene>
<dbReference type="InterPro" id="IPR019025">
    <property type="entry name" value="Cordon-bleu_ubiquitin_domain"/>
</dbReference>
<dbReference type="GO" id="GO:0005884">
    <property type="term" value="C:actin filament"/>
    <property type="evidence" value="ECO:0007669"/>
    <property type="project" value="TreeGrafter"/>
</dbReference>
<dbReference type="GO" id="GO:0005886">
    <property type="term" value="C:plasma membrane"/>
    <property type="evidence" value="ECO:0007669"/>
    <property type="project" value="TreeGrafter"/>
</dbReference>
<dbReference type="AlphaFoldDB" id="A0A974CKH5"/>
<dbReference type="Gene3D" id="3.10.20.90">
    <property type="entry name" value="Phosphatidylinositol 3-kinase Catalytic Subunit, Chain A, domain 1"/>
    <property type="match status" value="1"/>
</dbReference>
<dbReference type="GO" id="GO:0044295">
    <property type="term" value="C:axonal growth cone"/>
    <property type="evidence" value="ECO:0007669"/>
    <property type="project" value="TreeGrafter"/>
</dbReference>
<dbReference type="GO" id="GO:0051639">
    <property type="term" value="P:actin filament network formation"/>
    <property type="evidence" value="ECO:0007669"/>
    <property type="project" value="TreeGrafter"/>
</dbReference>
<keyword evidence="2" id="KW-1133">Transmembrane helix</keyword>
<name>A0A974CKH5_XENLA</name>
<dbReference type="GO" id="GO:0030041">
    <property type="term" value="P:actin filament polymerization"/>
    <property type="evidence" value="ECO:0007669"/>
    <property type="project" value="TreeGrafter"/>
</dbReference>
<dbReference type="Proteomes" id="UP000694892">
    <property type="component" value="Chromosome 6S"/>
</dbReference>
<proteinExistence type="predicted"/>
<dbReference type="GO" id="GO:0003785">
    <property type="term" value="F:actin monomer binding"/>
    <property type="evidence" value="ECO:0007669"/>
    <property type="project" value="InterPro"/>
</dbReference>
<dbReference type="InterPro" id="IPR039895">
    <property type="entry name" value="COBL-like"/>
</dbReference>
<feature type="transmembrane region" description="Helical" evidence="2">
    <location>
        <begin position="207"/>
        <end position="224"/>
    </location>
</feature>
<protein>
    <recommendedName>
        <fullName evidence="3">Cordon-bleu ubiquitin-like domain-containing protein</fullName>
    </recommendedName>
</protein>
<evidence type="ECO:0000259" key="3">
    <source>
        <dbReference type="Pfam" id="PF09469"/>
    </source>
</evidence>
<keyword evidence="2" id="KW-0472">Membrane</keyword>
<keyword evidence="2" id="KW-0812">Transmembrane</keyword>
<feature type="compositionally biased region" description="Polar residues" evidence="1">
    <location>
        <begin position="1"/>
        <end position="17"/>
    </location>
</feature>
<feature type="domain" description="Cordon-bleu ubiquitin-like" evidence="3">
    <location>
        <begin position="110"/>
        <end position="200"/>
    </location>
</feature>
<dbReference type="GO" id="GO:0048471">
    <property type="term" value="C:perinuclear region of cytoplasm"/>
    <property type="evidence" value="ECO:0007669"/>
    <property type="project" value="TreeGrafter"/>
</dbReference>
<dbReference type="Pfam" id="PF09469">
    <property type="entry name" value="Cobl"/>
    <property type="match status" value="1"/>
</dbReference>
<dbReference type="PANTHER" id="PTHR47008">
    <property type="entry name" value="PROTEIN CORDON-BLEU"/>
    <property type="match status" value="1"/>
</dbReference>
<organism evidence="4 5">
    <name type="scientific">Xenopus laevis</name>
    <name type="common">African clawed frog</name>
    <dbReference type="NCBI Taxonomy" id="8355"/>
    <lineage>
        <taxon>Eukaryota</taxon>
        <taxon>Metazoa</taxon>
        <taxon>Chordata</taxon>
        <taxon>Craniata</taxon>
        <taxon>Vertebrata</taxon>
        <taxon>Euteleostomi</taxon>
        <taxon>Amphibia</taxon>
        <taxon>Batrachia</taxon>
        <taxon>Anura</taxon>
        <taxon>Pipoidea</taxon>
        <taxon>Pipidae</taxon>
        <taxon>Xenopodinae</taxon>
        <taxon>Xenopus</taxon>
        <taxon>Xenopus</taxon>
    </lineage>
</organism>
<dbReference type="EMBL" id="CM004477">
    <property type="protein sequence ID" value="OCT74310.1"/>
    <property type="molecule type" value="Genomic_DNA"/>
</dbReference>
<accession>A0A974CKH5</accession>
<dbReference type="GO" id="GO:0001726">
    <property type="term" value="C:ruffle"/>
    <property type="evidence" value="ECO:0007669"/>
    <property type="project" value="TreeGrafter"/>
</dbReference>
<sequence length="241" mass="27133">MEQSSSSEIDGTDNQSPEDIKENMLHGKMDLMICLPDGQKKTVTVDRSKAVMDLLVDICSQYHRNPAQHTIEAKFGGTQQLFTLRPNTLIGTLDVQTVCLKEKVAEIKVKKPAPMIPEKTVRLVVNFFGTQKTVVRVSPEDPLLSILLAICEKCRFQPEDVILLRDTTSNEKLDMTKSLKVLGIKELYAWNSKQGECRYSKSLEQCIVGIINLAVLIILRIWTINKASKLLATKSIKMQMQ</sequence>
<dbReference type="GO" id="GO:0043025">
    <property type="term" value="C:neuronal cell body"/>
    <property type="evidence" value="ECO:0007669"/>
    <property type="project" value="TreeGrafter"/>
</dbReference>
<dbReference type="GO" id="GO:1990357">
    <property type="term" value="C:terminal web"/>
    <property type="evidence" value="ECO:0007669"/>
    <property type="project" value="TreeGrafter"/>
</dbReference>
<evidence type="ECO:0000256" key="2">
    <source>
        <dbReference type="SAM" id="Phobius"/>
    </source>
</evidence>
<feature type="region of interest" description="Disordered" evidence="1">
    <location>
        <begin position="1"/>
        <end position="20"/>
    </location>
</feature>
<reference evidence="5" key="1">
    <citation type="journal article" date="2016" name="Nature">
        <title>Genome evolution in the allotetraploid frog Xenopus laevis.</title>
        <authorList>
            <person name="Session A.M."/>
            <person name="Uno Y."/>
            <person name="Kwon T."/>
            <person name="Chapman J.A."/>
            <person name="Toyoda A."/>
            <person name="Takahashi S."/>
            <person name="Fukui A."/>
            <person name="Hikosaka A."/>
            <person name="Suzuki A."/>
            <person name="Kondo M."/>
            <person name="van Heeringen S.J."/>
            <person name="Quigley I."/>
            <person name="Heinz S."/>
            <person name="Ogino H."/>
            <person name="Ochi H."/>
            <person name="Hellsten U."/>
            <person name="Lyons J.B."/>
            <person name="Simakov O."/>
            <person name="Putnam N."/>
            <person name="Stites J."/>
            <person name="Kuroki Y."/>
            <person name="Tanaka T."/>
            <person name="Michiue T."/>
            <person name="Watanabe M."/>
            <person name="Bogdanovic O."/>
            <person name="Lister R."/>
            <person name="Georgiou G."/>
            <person name="Paranjpe S.S."/>
            <person name="van Kruijsbergen I."/>
            <person name="Shu S."/>
            <person name="Carlson J."/>
            <person name="Kinoshita T."/>
            <person name="Ohta Y."/>
            <person name="Mawaribuchi S."/>
            <person name="Jenkins J."/>
            <person name="Grimwood J."/>
            <person name="Schmutz J."/>
            <person name="Mitros T."/>
            <person name="Mozaffari S.V."/>
            <person name="Suzuki Y."/>
            <person name="Haramoto Y."/>
            <person name="Yamamoto T.S."/>
            <person name="Takagi C."/>
            <person name="Heald R."/>
            <person name="Miller K."/>
            <person name="Haudenschild C."/>
            <person name="Kitzman J."/>
            <person name="Nakayama T."/>
            <person name="Izutsu Y."/>
            <person name="Robert J."/>
            <person name="Fortriede J."/>
            <person name="Burns K."/>
            <person name="Lotay V."/>
            <person name="Karimi K."/>
            <person name="Yasuoka Y."/>
            <person name="Dichmann D.S."/>
            <person name="Flajnik M.F."/>
            <person name="Houston D.W."/>
            <person name="Shendure J."/>
            <person name="DuPasquier L."/>
            <person name="Vize P.D."/>
            <person name="Zorn A.M."/>
            <person name="Ito M."/>
            <person name="Marcotte E.M."/>
            <person name="Wallingford J.B."/>
            <person name="Ito Y."/>
            <person name="Asashima M."/>
            <person name="Ueno N."/>
            <person name="Matsuda Y."/>
            <person name="Veenstra G.J."/>
            <person name="Fujiyama A."/>
            <person name="Harland R.M."/>
            <person name="Taira M."/>
            <person name="Rokhsar D.S."/>
        </authorList>
    </citation>
    <scope>NUCLEOTIDE SEQUENCE [LARGE SCALE GENOMIC DNA]</scope>
    <source>
        <strain evidence="5">J</strain>
    </source>
</reference>
<evidence type="ECO:0000256" key="1">
    <source>
        <dbReference type="SAM" id="MobiDB-lite"/>
    </source>
</evidence>
<evidence type="ECO:0000313" key="5">
    <source>
        <dbReference type="Proteomes" id="UP000694892"/>
    </source>
</evidence>
<dbReference type="PANTHER" id="PTHR47008:SF1">
    <property type="entry name" value="PROTEIN CORDON-BLEU"/>
    <property type="match status" value="1"/>
</dbReference>